<organism evidence="2 3">
    <name type="scientific">Sinomonas cellulolyticus</name>
    <dbReference type="NCBI Taxonomy" id="2801916"/>
    <lineage>
        <taxon>Bacteria</taxon>
        <taxon>Bacillati</taxon>
        <taxon>Actinomycetota</taxon>
        <taxon>Actinomycetes</taxon>
        <taxon>Micrococcales</taxon>
        <taxon>Micrococcaceae</taxon>
        <taxon>Sinomonas</taxon>
    </lineage>
</organism>
<dbReference type="Proteomes" id="UP000639051">
    <property type="component" value="Unassembled WGS sequence"/>
</dbReference>
<evidence type="ECO:0000313" key="2">
    <source>
        <dbReference type="EMBL" id="MBL0704052.1"/>
    </source>
</evidence>
<keyword evidence="1" id="KW-0812">Transmembrane</keyword>
<accession>A0ABS1JZH6</accession>
<protein>
    <submittedName>
        <fullName evidence="2">Uncharacterized protein</fullName>
    </submittedName>
</protein>
<feature type="transmembrane region" description="Helical" evidence="1">
    <location>
        <begin position="21"/>
        <end position="44"/>
    </location>
</feature>
<gene>
    <name evidence="2" type="ORF">JJE72_00860</name>
</gene>
<evidence type="ECO:0000256" key="1">
    <source>
        <dbReference type="SAM" id="Phobius"/>
    </source>
</evidence>
<evidence type="ECO:0000313" key="3">
    <source>
        <dbReference type="Proteomes" id="UP000639051"/>
    </source>
</evidence>
<name>A0ABS1JZH6_9MICC</name>
<proteinExistence type="predicted"/>
<dbReference type="EMBL" id="JAERRC010000005">
    <property type="protein sequence ID" value="MBL0704052.1"/>
    <property type="molecule type" value="Genomic_DNA"/>
</dbReference>
<dbReference type="RefSeq" id="WP_189694737.1">
    <property type="nucleotide sequence ID" value="NZ_BNCM01000013.1"/>
</dbReference>
<keyword evidence="1" id="KW-0472">Membrane</keyword>
<sequence>MATKTGSEGTEGKDAPSMRTIAGRAVAAAGGVVVAATLATGIVMSPAPSASARLVGVHEDLARAVALRQITDEQAKFLEAQIARAIASEEAAQADDGAAAPPAQTA</sequence>
<keyword evidence="3" id="KW-1185">Reference proteome</keyword>
<keyword evidence="1" id="KW-1133">Transmembrane helix</keyword>
<comment type="caution">
    <text evidence="2">The sequence shown here is derived from an EMBL/GenBank/DDBJ whole genome shotgun (WGS) entry which is preliminary data.</text>
</comment>
<reference evidence="2 3" key="1">
    <citation type="submission" date="2021-01" db="EMBL/GenBank/DDBJ databases">
        <title>Genome public.</title>
        <authorList>
            <person name="Liu C."/>
            <person name="Sun Q."/>
        </authorList>
    </citation>
    <scope>NUCLEOTIDE SEQUENCE [LARGE SCALE GENOMIC DNA]</scope>
    <source>
        <strain evidence="2 3">JC656</strain>
    </source>
</reference>